<proteinExistence type="predicted"/>
<dbReference type="Proteomes" id="UP000220032">
    <property type="component" value="Unassembled WGS sequence"/>
</dbReference>
<protein>
    <submittedName>
        <fullName evidence="1">Uncharacterized protein</fullName>
    </submittedName>
</protein>
<sequence>MGTHILLLHVKVKPLSLVAMMGSFKRMSIFKSICILEFTVVSLYLRSGAGRRRKVSNECTYVALFAFGVNSSKRYVELF</sequence>
<evidence type="ECO:0000313" key="1">
    <source>
        <dbReference type="EMBL" id="PFE15941.1"/>
    </source>
</evidence>
<comment type="caution">
    <text evidence="1">The sequence shown here is derived from an EMBL/GenBank/DDBJ whole genome shotgun (WGS) entry which is preliminary data.</text>
</comment>
<evidence type="ECO:0000313" key="2">
    <source>
        <dbReference type="Proteomes" id="UP000220032"/>
    </source>
</evidence>
<dbReference type="EMBL" id="NTRR01000016">
    <property type="protein sequence ID" value="PFE15941.1"/>
    <property type="molecule type" value="Genomic_DNA"/>
</dbReference>
<accession>A0A1D3NBA2</accession>
<name>A0A1D3NBA2_BACCE</name>
<gene>
    <name evidence="1" type="ORF">CN307_12785</name>
</gene>
<dbReference type="AlphaFoldDB" id="A0A1D3NBA2"/>
<dbReference type="RefSeq" id="WP_088096244.1">
    <property type="nucleotide sequence ID" value="NZ_FMJG01000021.1"/>
</dbReference>
<organism evidence="1 2">
    <name type="scientific">Bacillus cereus</name>
    <dbReference type="NCBI Taxonomy" id="1396"/>
    <lineage>
        <taxon>Bacteria</taxon>
        <taxon>Bacillati</taxon>
        <taxon>Bacillota</taxon>
        <taxon>Bacilli</taxon>
        <taxon>Bacillales</taxon>
        <taxon>Bacillaceae</taxon>
        <taxon>Bacillus</taxon>
        <taxon>Bacillus cereus group</taxon>
    </lineage>
</organism>
<reference evidence="1 2" key="1">
    <citation type="submission" date="2017-09" db="EMBL/GenBank/DDBJ databases">
        <title>Large-scale bioinformatics analysis of Bacillus genomes uncovers conserved roles of natural products in bacterial physiology.</title>
        <authorList>
            <consortium name="Agbiome Team Llc"/>
            <person name="Bleich R.M."/>
            <person name="Grubbs K.J."/>
            <person name="Santa Maria K.C."/>
            <person name="Allen S.E."/>
            <person name="Farag S."/>
            <person name="Shank E.A."/>
            <person name="Bowers A."/>
        </authorList>
    </citation>
    <scope>NUCLEOTIDE SEQUENCE [LARGE SCALE GENOMIC DNA]</scope>
    <source>
        <strain evidence="1 2">AFS022681</strain>
    </source>
</reference>